<protein>
    <recommendedName>
        <fullName evidence="2">Heterokaryon incompatibility domain-containing protein</fullName>
    </recommendedName>
</protein>
<sequence>MYSYQYRSLNAQAREIRLLQVQKTSDESTSITISLRHANLDDAPRFYALSYTWGDETPTTQITIQDDNGMGDVSVRRNLYEFLMEARQSTKYWSSAWIWIDQICINQNDHNERCHQVGQMQRLYSTSQATLVWPWSWSVDSLEVERIILKAHPIDTNQAISDAPTHRAIIEANCLNVALENLLDLLTYSLYVKFLTSPYWTRQWIIQEIVLAREYFIVISKELFRQDYIVAVTNFIRKKLHVSFMDFRGAYDCLERLETLNMYHFWKWADRIGMNKRRERHWMSWDRALRLSEGAYCTVPLDKVYGVMGLLHEDFQILPDYNISEAELLRSMLQKQMSMTTTDNTDRWRNVYKVLQAWQCTGLQQSVGTRWDLDIAKYGLRRRRKTFKVVNLALKELELHEFQYTWEERRADWRYYYRYMMPKAVRKLTYKGSGLSLEPLDDESETEQELYERSVDPWK</sequence>
<feature type="compositionally biased region" description="Basic and acidic residues" evidence="1">
    <location>
        <begin position="450"/>
        <end position="459"/>
    </location>
</feature>
<name>A0A9P4WE36_CURKU</name>
<proteinExistence type="predicted"/>
<evidence type="ECO:0000313" key="3">
    <source>
        <dbReference type="EMBL" id="KAF3009729.1"/>
    </source>
</evidence>
<dbReference type="InterPro" id="IPR010730">
    <property type="entry name" value="HET"/>
</dbReference>
<dbReference type="OrthoDB" id="3778277at2759"/>
<dbReference type="PANTHER" id="PTHR24148:SF73">
    <property type="entry name" value="HET DOMAIN PROTEIN (AFU_ORTHOLOGUE AFUA_8G01020)"/>
    <property type="match status" value="1"/>
</dbReference>
<dbReference type="InterPro" id="IPR052895">
    <property type="entry name" value="HetReg/Transcr_Mod"/>
</dbReference>
<accession>A0A9P4WE36</accession>
<organism evidence="3 4">
    <name type="scientific">Curvularia kusanoi</name>
    <name type="common">Cochliobolus kusanoi</name>
    <dbReference type="NCBI Taxonomy" id="90978"/>
    <lineage>
        <taxon>Eukaryota</taxon>
        <taxon>Fungi</taxon>
        <taxon>Dikarya</taxon>
        <taxon>Ascomycota</taxon>
        <taxon>Pezizomycotina</taxon>
        <taxon>Dothideomycetes</taxon>
        <taxon>Pleosporomycetidae</taxon>
        <taxon>Pleosporales</taxon>
        <taxon>Pleosporineae</taxon>
        <taxon>Pleosporaceae</taxon>
        <taxon>Curvularia</taxon>
    </lineage>
</organism>
<feature type="compositionally biased region" description="Acidic residues" evidence="1">
    <location>
        <begin position="439"/>
        <end position="449"/>
    </location>
</feature>
<dbReference type="EMBL" id="SWKU01000002">
    <property type="protein sequence ID" value="KAF3009729.1"/>
    <property type="molecule type" value="Genomic_DNA"/>
</dbReference>
<gene>
    <name evidence="3" type="ORF">E8E13_009166</name>
</gene>
<evidence type="ECO:0000256" key="1">
    <source>
        <dbReference type="SAM" id="MobiDB-lite"/>
    </source>
</evidence>
<dbReference type="PANTHER" id="PTHR24148">
    <property type="entry name" value="ANKYRIN REPEAT DOMAIN-CONTAINING PROTEIN 39 HOMOLOG-RELATED"/>
    <property type="match status" value="1"/>
</dbReference>
<evidence type="ECO:0000313" key="4">
    <source>
        <dbReference type="Proteomes" id="UP000801428"/>
    </source>
</evidence>
<dbReference type="Pfam" id="PF06985">
    <property type="entry name" value="HET"/>
    <property type="match status" value="1"/>
</dbReference>
<dbReference type="Proteomes" id="UP000801428">
    <property type="component" value="Unassembled WGS sequence"/>
</dbReference>
<dbReference type="AlphaFoldDB" id="A0A9P4WE36"/>
<feature type="region of interest" description="Disordered" evidence="1">
    <location>
        <begin position="439"/>
        <end position="459"/>
    </location>
</feature>
<comment type="caution">
    <text evidence="3">The sequence shown here is derived from an EMBL/GenBank/DDBJ whole genome shotgun (WGS) entry which is preliminary data.</text>
</comment>
<evidence type="ECO:0000259" key="2">
    <source>
        <dbReference type="Pfam" id="PF06985"/>
    </source>
</evidence>
<feature type="domain" description="Heterokaryon incompatibility" evidence="2">
    <location>
        <begin position="46"/>
        <end position="208"/>
    </location>
</feature>
<reference evidence="3" key="1">
    <citation type="submission" date="2019-04" db="EMBL/GenBank/DDBJ databases">
        <title>Sequencing of skin fungus with MAO and IRED activity.</title>
        <authorList>
            <person name="Marsaioli A.J."/>
            <person name="Bonatto J.M.C."/>
            <person name="Reis Junior O."/>
        </authorList>
    </citation>
    <scope>NUCLEOTIDE SEQUENCE</scope>
    <source>
        <strain evidence="3">30M1</strain>
    </source>
</reference>
<keyword evidence="4" id="KW-1185">Reference proteome</keyword>